<keyword evidence="3" id="KW-0813">Transport</keyword>
<evidence type="ECO:0000256" key="7">
    <source>
        <dbReference type="ARBA" id="ARBA00022927"/>
    </source>
</evidence>
<dbReference type="NCBIfam" id="TIGR01352">
    <property type="entry name" value="tonB_Cterm"/>
    <property type="match status" value="1"/>
</dbReference>
<feature type="signal peptide" evidence="11">
    <location>
        <begin position="1"/>
        <end position="23"/>
    </location>
</feature>
<dbReference type="Proteomes" id="UP000779900">
    <property type="component" value="Unassembled WGS sequence"/>
</dbReference>
<evidence type="ECO:0000256" key="11">
    <source>
        <dbReference type="SAM" id="SignalP"/>
    </source>
</evidence>
<dbReference type="GO" id="GO:0098797">
    <property type="term" value="C:plasma membrane protein complex"/>
    <property type="evidence" value="ECO:0007669"/>
    <property type="project" value="TreeGrafter"/>
</dbReference>
<protein>
    <submittedName>
        <fullName evidence="13">Energy transducer TonB</fullName>
    </submittedName>
</protein>
<dbReference type="PANTHER" id="PTHR33446:SF2">
    <property type="entry name" value="PROTEIN TONB"/>
    <property type="match status" value="1"/>
</dbReference>
<proteinExistence type="inferred from homology"/>
<dbReference type="InterPro" id="IPR006260">
    <property type="entry name" value="TonB/TolA_C"/>
</dbReference>
<dbReference type="PANTHER" id="PTHR33446">
    <property type="entry name" value="PROTEIN TONB-RELATED"/>
    <property type="match status" value="1"/>
</dbReference>
<dbReference type="GO" id="GO:0031992">
    <property type="term" value="F:energy transducer activity"/>
    <property type="evidence" value="ECO:0007669"/>
    <property type="project" value="TreeGrafter"/>
</dbReference>
<evidence type="ECO:0000256" key="2">
    <source>
        <dbReference type="ARBA" id="ARBA00006555"/>
    </source>
</evidence>
<keyword evidence="6" id="KW-0812">Transmembrane</keyword>
<evidence type="ECO:0000256" key="9">
    <source>
        <dbReference type="ARBA" id="ARBA00023136"/>
    </source>
</evidence>
<evidence type="ECO:0000256" key="6">
    <source>
        <dbReference type="ARBA" id="ARBA00022692"/>
    </source>
</evidence>
<dbReference type="GO" id="GO:0015031">
    <property type="term" value="P:protein transport"/>
    <property type="evidence" value="ECO:0007669"/>
    <property type="project" value="UniProtKB-KW"/>
</dbReference>
<evidence type="ECO:0000256" key="5">
    <source>
        <dbReference type="ARBA" id="ARBA00022519"/>
    </source>
</evidence>
<organism evidence="13 14">
    <name type="scientific">candidate division WOR-3 bacterium</name>
    <dbReference type="NCBI Taxonomy" id="2052148"/>
    <lineage>
        <taxon>Bacteria</taxon>
        <taxon>Bacteria division WOR-3</taxon>
    </lineage>
</organism>
<evidence type="ECO:0000256" key="1">
    <source>
        <dbReference type="ARBA" id="ARBA00004383"/>
    </source>
</evidence>
<feature type="domain" description="TonB C-terminal" evidence="12">
    <location>
        <begin position="56"/>
        <end position="152"/>
    </location>
</feature>
<feature type="region of interest" description="Disordered" evidence="10">
    <location>
        <begin position="312"/>
        <end position="334"/>
    </location>
</feature>
<reference evidence="13" key="1">
    <citation type="submission" date="2019-03" db="EMBL/GenBank/DDBJ databases">
        <title>Lake Tanganyika Metagenome-Assembled Genomes (MAGs).</title>
        <authorList>
            <person name="Tran P."/>
        </authorList>
    </citation>
    <scope>NUCLEOTIDE SEQUENCE</scope>
    <source>
        <strain evidence="13">K_DeepCast_150m_m2_040</strain>
    </source>
</reference>
<feature type="chain" id="PRO_5037312324" evidence="11">
    <location>
        <begin position="24"/>
        <end position="487"/>
    </location>
</feature>
<keyword evidence="5" id="KW-0997">Cell inner membrane</keyword>
<comment type="caution">
    <text evidence="13">The sequence shown here is derived from an EMBL/GenBank/DDBJ whole genome shotgun (WGS) entry which is preliminary data.</text>
</comment>
<evidence type="ECO:0000256" key="3">
    <source>
        <dbReference type="ARBA" id="ARBA00022448"/>
    </source>
</evidence>
<dbReference type="EMBL" id="VGIR01000097">
    <property type="protein sequence ID" value="MBM3332526.1"/>
    <property type="molecule type" value="Genomic_DNA"/>
</dbReference>
<dbReference type="InterPro" id="IPR051045">
    <property type="entry name" value="TonB-dependent_transducer"/>
</dbReference>
<evidence type="ECO:0000256" key="10">
    <source>
        <dbReference type="SAM" id="MobiDB-lite"/>
    </source>
</evidence>
<dbReference type="Pfam" id="PF03544">
    <property type="entry name" value="TonB_C"/>
    <property type="match status" value="1"/>
</dbReference>
<evidence type="ECO:0000259" key="12">
    <source>
        <dbReference type="PROSITE" id="PS52015"/>
    </source>
</evidence>
<comment type="similarity">
    <text evidence="2">Belongs to the TonB family.</text>
</comment>
<accession>A0A937XJ28</accession>
<keyword evidence="4" id="KW-1003">Cell membrane</keyword>
<dbReference type="PROSITE" id="PS52015">
    <property type="entry name" value="TONB_CTD"/>
    <property type="match status" value="1"/>
</dbReference>
<gene>
    <name evidence="13" type="ORF">FJY68_11885</name>
</gene>
<comment type="subcellular location">
    <subcellularLocation>
        <location evidence="1">Cell inner membrane</location>
        <topology evidence="1">Single-pass membrane protein</topology>
        <orientation evidence="1">Periplasmic side</orientation>
    </subcellularLocation>
</comment>
<keyword evidence="8" id="KW-1133">Transmembrane helix</keyword>
<dbReference type="Gene3D" id="3.30.1150.10">
    <property type="match status" value="1"/>
</dbReference>
<dbReference type="SUPFAM" id="SSF74653">
    <property type="entry name" value="TolA/TonB C-terminal domain"/>
    <property type="match status" value="1"/>
</dbReference>
<dbReference type="AlphaFoldDB" id="A0A937XJ28"/>
<keyword evidence="7" id="KW-0653">Protein transport</keyword>
<evidence type="ECO:0000256" key="8">
    <source>
        <dbReference type="ARBA" id="ARBA00022989"/>
    </source>
</evidence>
<keyword evidence="9" id="KW-0472">Membrane</keyword>
<feature type="compositionally biased region" description="Pro residues" evidence="10">
    <location>
        <begin position="317"/>
        <end position="331"/>
    </location>
</feature>
<keyword evidence="11" id="KW-0732">Signal</keyword>
<evidence type="ECO:0000313" key="13">
    <source>
        <dbReference type="EMBL" id="MBM3332526.1"/>
    </source>
</evidence>
<dbReference type="GO" id="GO:0055085">
    <property type="term" value="P:transmembrane transport"/>
    <property type="evidence" value="ECO:0007669"/>
    <property type="project" value="InterPro"/>
</dbReference>
<evidence type="ECO:0000313" key="14">
    <source>
        <dbReference type="Proteomes" id="UP000779900"/>
    </source>
</evidence>
<name>A0A937XJ28_UNCW3</name>
<dbReference type="InterPro" id="IPR037682">
    <property type="entry name" value="TonB_C"/>
</dbReference>
<sequence length="487" mass="52594">MRSLSMLASVAVCLLFLSQPSLASEALDYLDDSPSEVDGVPLWLGDDSGATMPLWKLEVKPQPISIPEAEYPERARKAGIEGRTVVEALIDTNGLVADVRVLMPSGNADLDLAAAAAAREAKFRPGMQRGVPVRVWVSLPFRFRLDDGKKTDRPAPKGIFVRDDGEVLPPFPPPPVQAPGLDSALADLARKLVDGSHGESLPRLAVTPFEQLSGSVGDTGVYIAEVLEMQLAGSGRCRVVEREAVAQLLGVAAPTRAAVMDTAARRNLVRVFRLSGIVAGTFTHMDGGMKLMARVVNPRTGLITRTGEVRIVGPRPQGRPRPPVPPPPAPELPKGVTRFEGENLKLKNITAGTYEVQPYTFGGQWSGGRQSWWWGAHPGDRLDLHLPVTPGRYRVTAQFCKSHDYGIVQLLIDGKKVGKPIDFYADRAIVSGPMDLGIHTFGPGTHVLSAVLKGANPKMHLRGDDRSGGKILYLFAVDYLDLIEQGK</sequence>
<evidence type="ECO:0000256" key="4">
    <source>
        <dbReference type="ARBA" id="ARBA00022475"/>
    </source>
</evidence>